<organism evidence="1 2">
    <name type="scientific">Ranid herpesvirus 2</name>
    <dbReference type="NCBI Taxonomy" id="389214"/>
    <lineage>
        <taxon>Viruses</taxon>
        <taxon>Duplodnaviria</taxon>
        <taxon>Heunggongvirae</taxon>
        <taxon>Peploviricota</taxon>
        <taxon>Herviviricetes</taxon>
        <taxon>Herpesvirales</taxon>
        <taxon>Alloherpesviridae</taxon>
        <taxon>Batravirus</taxon>
        <taxon>Batravirus ranidallo2</taxon>
    </lineage>
</organism>
<evidence type="ECO:0000313" key="1">
    <source>
        <dbReference type="EMBL" id="ABG25575.1"/>
    </source>
</evidence>
<accession>Q14VY2</accession>
<proteinExistence type="predicted"/>
<name>Q14VY2_9VIRU</name>
<dbReference type="EMBL" id="DQ665652">
    <property type="protein sequence ID" value="ABG25575.1"/>
    <property type="molecule type" value="Genomic_DNA"/>
</dbReference>
<protein>
    <submittedName>
        <fullName evidence="1">ORF124</fullName>
    </submittedName>
</protein>
<keyword evidence="2" id="KW-1185">Reference proteome</keyword>
<dbReference type="Proteomes" id="UP000120576">
    <property type="component" value="Genome"/>
</dbReference>
<dbReference type="GeneID" id="5179428"/>
<dbReference type="KEGG" id="vg:5179428"/>
<evidence type="ECO:0000313" key="2">
    <source>
        <dbReference type="Proteomes" id="UP000120576"/>
    </source>
</evidence>
<sequence length="1640" mass="186144">MASYTVPSSFTPKIAGEVLELIDETTFAVFLNDVKVPVGIEYLDDFRPHSCRGTTSKRVYLKSDHLLVGKKIVAQIPQQFGYEALAFSDLRVCVTDDEHFAGVRDLLMNEREWAHQCAVSWLEPTIEEQTNMGSAVPIIFISQRCGCPHQIRHAMFYLLNARKCTHTISLDLSLVSKPEWRNAALECILTLCIKEKLKVSAYISDAGVLPSAYYNYSPVDSKAQLVLPNQEHQSSILPFLLHNPKPLVYKELLGYGMVLEFEGSTLVTRKACNTCYLMPYDGWPHHRYTLTESRRVLYSKTSGVRMVVCTQDGPPKVGLKHCLVCYPSNENYVVYTDPLKYMTYYKSTGRMTHHTACALTAHVDHMRTHKECKAALVYAHSHDDLLTLYCLAEIWMLQSVTVVLVGHKLPNDMLYTYYLRALDEFPSCLEMTDRSELDAASGGTTASILHHWKTLSVTKEEFGNVHVAECTENHSLTPLIWSRNRVQAEFFRMVRCISTHRIGMSEEGLSFSKPRTPAQRGGQFPQMDPQVNYAKGYAGQNSRPPKENRPLGSLKIVTEDVFYKQILREENVCGLMPELIRRAVEFYGAEMKPNTKMSAEFLESLDADAKLPLRQDPHYYQSMRKTATAPCGNLDAYDRFVERHLLAPLEAKPTFAYTPLEDMLFAAWTLRHCNSKPLFTDLGRISDLVEFFYSVEEPCIEDLRQGSLISKCRLKPFRYKTTCESKGDVTLSITAYLLQTTAMFREHKCILLHRERGSVAAAYATDTYFKYELEEMRDFLCLVSQQENVNFMLDVIAPLFGALFVRQTPMGVYRVERYVAQPSERRPPMFVNGEAVFVHSGVPVVYDLDAKCVMVYTTCFAPVLLPQWQTTAPVCNLHFCSYRPAQWKQAQPPMELNDKVYDFAFPTRGDQNNKCPNYFMRQLPALEPVPAPLRVEIEKERRLLFKGKAEIFLDMLQLQTDEHLKAFVERGASVQSSFHYPRHLENMYGRILNEDQVWSCGTFVWKIKPLAKYQRYLQPVLTDMPYAHLYVCDGRTEEEIRLRKYVIAFLGGTGTEAFLLDAQRSLGYAHDMGSLVVALLYLLLSNREIFIRLPSPRLAVELHELLPTIAFVAGPMPRRIKIYSDAPVKTSNLPTVLRGVQEDQKVVIYYTEHLKVPLTETDMIRYIFGVPKSGDFCLSTTAAMNRNVKCNYIVLLGEGEAMPSTKNLTVVAYVKPTEMPFMEAHINAIRHFGKISQQLLYVAALDPRNPTLKYKNDCWFHPMRRGALLTPEQEYKDCLAASQAFTLQMPEDQTVKIACVNPPVIGQSPTGFHTFEYLADRLRVKCTLPTSVEVHVNSVLPVYNITHTDITLEQHKPGDRVYAPGVYLSSDAGVEGFIYNTLGVYVLDQSYSDTTHYADEFLIFQYAASAGPPNTAKIFNCNPARRLVSCKVYGTGQQIMAGAITVAQYYGFSKLRIFAIDDVQLLEWAHVLRKLHDQAAVYCLPWSVTVTTLCVADADAAAVKDIFLSARLLDHHFIEPALKQGTKNPKAPSPGSVGVAEPGDQAFTVISLYINTKLQHAYVKSKSVVLGALLNRHKEEKDWIVYAYLVTDQWVFSDGQPPDEAKDRIFYLLKWYQVSKWLCCSVAYSIVPTPVANNRP</sequence>
<reference evidence="1 2" key="1">
    <citation type="journal article" date="2006" name="J. Gen. Virol.">
        <title>Genome sequences of two frog herpesviruses.</title>
        <authorList>
            <person name="Davison A.J."/>
            <person name="Cunningham C."/>
            <person name="Sauerbier W."/>
            <person name="McKinnell R.G."/>
        </authorList>
    </citation>
    <scope>NUCLEOTIDE SEQUENCE [LARGE SCALE GENOMIC DNA]</scope>
    <source>
        <strain evidence="1">ATCC VR-568</strain>
    </source>
</reference>
<dbReference type="RefSeq" id="YP_656632.1">
    <property type="nucleotide sequence ID" value="NC_008210.1"/>
</dbReference>